<dbReference type="InterPro" id="IPR057885">
    <property type="entry name" value="Ig_VWDE"/>
</dbReference>
<dbReference type="GO" id="GO:0005102">
    <property type="term" value="F:signaling receptor binding"/>
    <property type="evidence" value="ECO:0007669"/>
    <property type="project" value="TreeGrafter"/>
</dbReference>
<keyword evidence="7" id="KW-1185">Reference proteome</keyword>
<evidence type="ECO:0000256" key="2">
    <source>
        <dbReference type="ARBA" id="ARBA00023157"/>
    </source>
</evidence>
<feature type="domain" description="VWDE-like Ig-like" evidence="5">
    <location>
        <begin position="193"/>
        <end position="295"/>
    </location>
</feature>
<reference evidence="6" key="2">
    <citation type="submission" date="2025-09" db="UniProtKB">
        <authorList>
            <consortium name="Ensembl"/>
        </authorList>
    </citation>
    <scope>IDENTIFICATION</scope>
</reference>
<organism evidence="6 7">
    <name type="scientific">Labrus bergylta</name>
    <name type="common">ballan wrasse</name>
    <dbReference type="NCBI Taxonomy" id="56723"/>
    <lineage>
        <taxon>Eukaryota</taxon>
        <taxon>Metazoa</taxon>
        <taxon>Chordata</taxon>
        <taxon>Craniata</taxon>
        <taxon>Vertebrata</taxon>
        <taxon>Euteleostomi</taxon>
        <taxon>Actinopterygii</taxon>
        <taxon>Neopterygii</taxon>
        <taxon>Teleostei</taxon>
        <taxon>Neoteleostei</taxon>
        <taxon>Acanthomorphata</taxon>
        <taxon>Eupercaria</taxon>
        <taxon>Labriformes</taxon>
        <taxon>Labridae</taxon>
        <taxon>Labrus</taxon>
    </lineage>
</organism>
<feature type="signal peptide" evidence="3">
    <location>
        <begin position="1"/>
        <end position="23"/>
    </location>
</feature>
<accession>A0A3Q3FEL5</accession>
<keyword evidence="2" id="KW-1015">Disulfide bond</keyword>
<proteinExistence type="predicted"/>
<dbReference type="PANTHER" id="PTHR14949">
    <property type="entry name" value="EGF-LIKE-DOMAIN, MULTIPLE 7, 8"/>
    <property type="match status" value="1"/>
</dbReference>
<evidence type="ECO:0000259" key="5">
    <source>
        <dbReference type="Pfam" id="PF25776"/>
    </source>
</evidence>
<dbReference type="Proteomes" id="UP000261660">
    <property type="component" value="Unplaced"/>
</dbReference>
<feature type="domain" description="UMOD/GP2/OIT3-like D8C" evidence="4">
    <location>
        <begin position="74"/>
        <end position="165"/>
    </location>
</feature>
<dbReference type="Pfam" id="PF23283">
    <property type="entry name" value="D8C_UMOD"/>
    <property type="match status" value="1"/>
</dbReference>
<dbReference type="InterPro" id="IPR057774">
    <property type="entry name" value="D8C_UMOD/GP2/OIT3-like"/>
</dbReference>
<evidence type="ECO:0000256" key="3">
    <source>
        <dbReference type="SAM" id="SignalP"/>
    </source>
</evidence>
<evidence type="ECO:0000259" key="4">
    <source>
        <dbReference type="Pfam" id="PF23283"/>
    </source>
</evidence>
<sequence length="349" mass="37975">MKLGTVLKLLQCVLFFLPIAMHAQTVLPPECAPGGHSILQNPYRSTTFSSSWLQQSALQEFICDHSLAPGWYQFQIFDKPASMPTQCVEVNHCGTQAPVWLSLAEGESLPGPLELRQLTACATWQLFPGNGKDCCMFRIPVTVRSCGDFYVYLLQPTQGCMGYCAQEMSDTTASTSPPCGPDELDVDGTCQTKQPPTPSVPVIVSEVTGNTVYLKCSFESSSNSSLGHVVAWSRLSPEGRKEELKQETTIQTSAFIELDGFNLRLGDKIYCSCSSFLLDSPDIHGAAVDSHEFFAGITLRPEVISVSEDGRLYELVVESSVPVPCLEDSPSSTEQCSLSLKLSTSSKGE</sequence>
<dbReference type="Ensembl" id="ENSLBET00000018630.1">
    <property type="protein sequence ID" value="ENSLBEP00000017642.1"/>
    <property type="gene ID" value="ENSLBEG00000013619.1"/>
</dbReference>
<dbReference type="InParanoid" id="A0A3Q3FEL5"/>
<dbReference type="PANTHER" id="PTHR14949:SF53">
    <property type="entry name" value="VON WILLEBRAND FACTOR D AND EGF DOMAIN-CONTAINING PROTEIN"/>
    <property type="match status" value="1"/>
</dbReference>
<evidence type="ECO:0000313" key="6">
    <source>
        <dbReference type="Ensembl" id="ENSLBEP00000017642.1"/>
    </source>
</evidence>
<dbReference type="STRING" id="56723.ENSLBEP00000017642"/>
<reference evidence="6" key="1">
    <citation type="submission" date="2025-08" db="UniProtKB">
        <authorList>
            <consortium name="Ensembl"/>
        </authorList>
    </citation>
    <scope>IDENTIFICATION</scope>
</reference>
<dbReference type="InterPro" id="IPR050969">
    <property type="entry name" value="Dev_Signal_Modulators"/>
</dbReference>
<dbReference type="GeneTree" id="ENSGT00940000163868"/>
<dbReference type="AlphaFoldDB" id="A0A3Q3FEL5"/>
<protein>
    <recommendedName>
        <fullName evidence="8">VWFD domain-containing protein</fullName>
    </recommendedName>
</protein>
<dbReference type="GO" id="GO:0009986">
    <property type="term" value="C:cell surface"/>
    <property type="evidence" value="ECO:0007669"/>
    <property type="project" value="TreeGrafter"/>
</dbReference>
<evidence type="ECO:0000256" key="1">
    <source>
        <dbReference type="ARBA" id="ARBA00022729"/>
    </source>
</evidence>
<evidence type="ECO:0008006" key="8">
    <source>
        <dbReference type="Google" id="ProtNLM"/>
    </source>
</evidence>
<dbReference type="Pfam" id="PF25776">
    <property type="entry name" value="Ig_VWDE"/>
    <property type="match status" value="1"/>
</dbReference>
<evidence type="ECO:0000313" key="7">
    <source>
        <dbReference type="Proteomes" id="UP000261660"/>
    </source>
</evidence>
<feature type="chain" id="PRO_5018749246" description="VWFD domain-containing protein" evidence="3">
    <location>
        <begin position="24"/>
        <end position="349"/>
    </location>
</feature>
<keyword evidence="1 3" id="KW-0732">Signal</keyword>
<dbReference type="GO" id="GO:0005576">
    <property type="term" value="C:extracellular region"/>
    <property type="evidence" value="ECO:0007669"/>
    <property type="project" value="TreeGrafter"/>
</dbReference>
<name>A0A3Q3FEL5_9LABR</name>